<keyword evidence="2" id="KW-1185">Reference proteome</keyword>
<dbReference type="RefSeq" id="WP_132194269.1">
    <property type="nucleotide sequence ID" value="NZ_SMKY01000013.1"/>
</dbReference>
<dbReference type="EMBL" id="SMKY01000013">
    <property type="protein sequence ID" value="TDD89291.1"/>
    <property type="molecule type" value="Genomic_DNA"/>
</dbReference>
<dbReference type="AlphaFoldDB" id="A0A4R5BQR5"/>
<name>A0A4R5BQR5_9ACTN</name>
<evidence type="ECO:0000313" key="1">
    <source>
        <dbReference type="EMBL" id="TDD89291.1"/>
    </source>
</evidence>
<sequence>MDDVHESELLPVYHAEVAEWAVALAGGVAPRLFMLVREDFGEDDDAVVTEEVLAFGIVMPDGSAATVPLSGRGFGRWLTPESASRRTSSDLVWLSPAQ</sequence>
<reference evidence="1 2" key="1">
    <citation type="submission" date="2019-03" db="EMBL/GenBank/DDBJ databases">
        <title>Draft genome sequences of novel Actinobacteria.</title>
        <authorList>
            <person name="Sahin N."/>
            <person name="Ay H."/>
            <person name="Saygin H."/>
        </authorList>
    </citation>
    <scope>NUCLEOTIDE SEQUENCE [LARGE SCALE GENOMIC DNA]</scope>
    <source>
        <strain evidence="1 2">DSM 45941</strain>
    </source>
</reference>
<protein>
    <submittedName>
        <fullName evidence="1">Uncharacterized protein</fullName>
    </submittedName>
</protein>
<dbReference type="Proteomes" id="UP000295578">
    <property type="component" value="Unassembled WGS sequence"/>
</dbReference>
<organism evidence="1 2">
    <name type="scientific">Actinomadura darangshiensis</name>
    <dbReference type="NCBI Taxonomy" id="705336"/>
    <lineage>
        <taxon>Bacteria</taxon>
        <taxon>Bacillati</taxon>
        <taxon>Actinomycetota</taxon>
        <taxon>Actinomycetes</taxon>
        <taxon>Streptosporangiales</taxon>
        <taxon>Thermomonosporaceae</taxon>
        <taxon>Actinomadura</taxon>
    </lineage>
</organism>
<dbReference type="OrthoDB" id="3480050at2"/>
<comment type="caution">
    <text evidence="1">The sequence shown here is derived from an EMBL/GenBank/DDBJ whole genome shotgun (WGS) entry which is preliminary data.</text>
</comment>
<evidence type="ECO:0000313" key="2">
    <source>
        <dbReference type="Proteomes" id="UP000295578"/>
    </source>
</evidence>
<gene>
    <name evidence="1" type="ORF">E1293_04965</name>
</gene>
<proteinExistence type="predicted"/>
<accession>A0A4R5BQR5</accession>